<sequence>MWKWETDGDAHGVIVMIHGELEHHARYGWLIEMWRSKGYHVIMGDLPGQGMAKRMERGHIESFNQYLAEVKRWIEAAYQFSLPVFILGHGMGGLIAVRMLQQIKWELAGLILSSPTFALKHTPSKISHVLSSGLNKVTPEHRFTFGFPIEKATRNLEIIEMDREDSLYVSKVSVRWYRELQTAMKQVSLENKHFPDIPILVMQAGKDLLVDPIAAKKWFLSLDLTEMHYKEWTNCYHELFNEPEKEEIFQYTESFTRNCLRNIGYDV</sequence>
<name>A0A0C2V4H4_9BACL</name>
<dbReference type="SUPFAM" id="SSF53474">
    <property type="entry name" value="alpha/beta-Hydrolases"/>
    <property type="match status" value="1"/>
</dbReference>
<comment type="caution">
    <text evidence="2">The sequence shown here is derived from an EMBL/GenBank/DDBJ whole genome shotgun (WGS) entry which is preliminary data.</text>
</comment>
<evidence type="ECO:0000259" key="1">
    <source>
        <dbReference type="Pfam" id="PF12146"/>
    </source>
</evidence>
<dbReference type="InterPro" id="IPR051044">
    <property type="entry name" value="MAG_DAG_Lipase"/>
</dbReference>
<dbReference type="RefSeq" id="WP_041090881.1">
    <property type="nucleotide sequence ID" value="NZ_JXRP01000020.1"/>
</dbReference>
<proteinExistence type="predicted"/>
<dbReference type="PATRIC" id="fig|889306.3.peg.3768"/>
<organism evidence="2 3">
    <name type="scientific">Jeotgalibacillus soli</name>
    <dbReference type="NCBI Taxonomy" id="889306"/>
    <lineage>
        <taxon>Bacteria</taxon>
        <taxon>Bacillati</taxon>
        <taxon>Bacillota</taxon>
        <taxon>Bacilli</taxon>
        <taxon>Bacillales</taxon>
        <taxon>Caryophanaceae</taxon>
        <taxon>Jeotgalibacillus</taxon>
    </lineage>
</organism>
<evidence type="ECO:0000313" key="2">
    <source>
        <dbReference type="EMBL" id="KIL43927.1"/>
    </source>
</evidence>
<dbReference type="InterPro" id="IPR022742">
    <property type="entry name" value="Hydrolase_4"/>
</dbReference>
<dbReference type="EMBL" id="JXRP01000020">
    <property type="protein sequence ID" value="KIL43927.1"/>
    <property type="molecule type" value="Genomic_DNA"/>
</dbReference>
<feature type="domain" description="Serine aminopeptidase S33" evidence="1">
    <location>
        <begin position="9"/>
        <end position="244"/>
    </location>
</feature>
<keyword evidence="3" id="KW-1185">Reference proteome</keyword>
<dbReference type="Pfam" id="PF12146">
    <property type="entry name" value="Hydrolase_4"/>
    <property type="match status" value="1"/>
</dbReference>
<dbReference type="AlphaFoldDB" id="A0A0C2V4H4"/>
<dbReference type="Proteomes" id="UP000031938">
    <property type="component" value="Unassembled WGS sequence"/>
</dbReference>
<protein>
    <submittedName>
        <fullName evidence="2">Phospholipase</fullName>
    </submittedName>
</protein>
<dbReference type="PANTHER" id="PTHR11614">
    <property type="entry name" value="PHOSPHOLIPASE-RELATED"/>
    <property type="match status" value="1"/>
</dbReference>
<accession>A0A0C2V4H4</accession>
<dbReference type="STRING" id="889306.KP78_37510"/>
<dbReference type="InterPro" id="IPR029058">
    <property type="entry name" value="AB_hydrolase_fold"/>
</dbReference>
<reference evidence="2 3" key="1">
    <citation type="submission" date="2015-01" db="EMBL/GenBank/DDBJ databases">
        <title>Genome sequencing of Jeotgalibacillus soli.</title>
        <authorList>
            <person name="Goh K.M."/>
            <person name="Chan K.-G."/>
            <person name="Yaakop A.S."/>
            <person name="Ee R."/>
            <person name="Gan H.M."/>
            <person name="Chan C.S."/>
        </authorList>
    </citation>
    <scope>NUCLEOTIDE SEQUENCE [LARGE SCALE GENOMIC DNA]</scope>
    <source>
        <strain evidence="2 3">P9</strain>
    </source>
</reference>
<dbReference type="OrthoDB" id="9806902at2"/>
<gene>
    <name evidence="2" type="ORF">KP78_37510</name>
</gene>
<evidence type="ECO:0000313" key="3">
    <source>
        <dbReference type="Proteomes" id="UP000031938"/>
    </source>
</evidence>
<dbReference type="Gene3D" id="3.40.50.1820">
    <property type="entry name" value="alpha/beta hydrolase"/>
    <property type="match status" value="1"/>
</dbReference>